<accession>A0ACC0XT02</accession>
<keyword evidence="2" id="KW-1185">Reference proteome</keyword>
<organism evidence="1 2">
    <name type="scientific">Pistacia integerrima</name>
    <dbReference type="NCBI Taxonomy" id="434235"/>
    <lineage>
        <taxon>Eukaryota</taxon>
        <taxon>Viridiplantae</taxon>
        <taxon>Streptophyta</taxon>
        <taxon>Embryophyta</taxon>
        <taxon>Tracheophyta</taxon>
        <taxon>Spermatophyta</taxon>
        <taxon>Magnoliopsida</taxon>
        <taxon>eudicotyledons</taxon>
        <taxon>Gunneridae</taxon>
        <taxon>Pentapetalae</taxon>
        <taxon>rosids</taxon>
        <taxon>malvids</taxon>
        <taxon>Sapindales</taxon>
        <taxon>Anacardiaceae</taxon>
        <taxon>Pistacia</taxon>
    </lineage>
</organism>
<dbReference type="Proteomes" id="UP001163603">
    <property type="component" value="Chromosome 10"/>
</dbReference>
<reference evidence="2" key="1">
    <citation type="journal article" date="2023" name="G3 (Bethesda)">
        <title>Genome assembly and association tests identify interacting loci associated with vigor, precocity, and sex in interspecific pistachio rootstocks.</title>
        <authorList>
            <person name="Palmer W."/>
            <person name="Jacygrad E."/>
            <person name="Sagayaradj S."/>
            <person name="Cavanaugh K."/>
            <person name="Han R."/>
            <person name="Bertier L."/>
            <person name="Beede B."/>
            <person name="Kafkas S."/>
            <person name="Golino D."/>
            <person name="Preece J."/>
            <person name="Michelmore R."/>
        </authorList>
    </citation>
    <scope>NUCLEOTIDE SEQUENCE [LARGE SCALE GENOMIC DNA]</scope>
</reference>
<sequence>MYGGAVSISGQSTVLAFLRFWNQNKQKRLWAHSNSESPCGLCFFMVKEGIKSIGHPYFVVIQKRKLKQSISKNNHKKTEKCRDQVW</sequence>
<proteinExistence type="predicted"/>
<comment type="caution">
    <text evidence="1">The sequence shown here is derived from an EMBL/GenBank/DDBJ whole genome shotgun (WGS) entry which is preliminary data.</text>
</comment>
<evidence type="ECO:0000313" key="2">
    <source>
        <dbReference type="Proteomes" id="UP001163603"/>
    </source>
</evidence>
<evidence type="ECO:0000313" key="1">
    <source>
        <dbReference type="EMBL" id="KAJ0024424.1"/>
    </source>
</evidence>
<dbReference type="EMBL" id="CM047745">
    <property type="protein sequence ID" value="KAJ0024424.1"/>
    <property type="molecule type" value="Genomic_DNA"/>
</dbReference>
<protein>
    <submittedName>
        <fullName evidence="1">Uncharacterized protein</fullName>
    </submittedName>
</protein>
<name>A0ACC0XT02_9ROSI</name>
<gene>
    <name evidence="1" type="ORF">Pint_08067</name>
</gene>